<dbReference type="RefSeq" id="WP_190183694.1">
    <property type="nucleotide sequence ID" value="NZ_BMVP01000003.1"/>
</dbReference>
<accession>A0ABQ3EQ87</accession>
<evidence type="ECO:0000256" key="1">
    <source>
        <dbReference type="SAM" id="MobiDB-lite"/>
    </source>
</evidence>
<feature type="region of interest" description="Disordered" evidence="1">
    <location>
        <begin position="65"/>
        <end position="105"/>
    </location>
</feature>
<evidence type="ECO:0008006" key="4">
    <source>
        <dbReference type="Google" id="ProtNLM"/>
    </source>
</evidence>
<evidence type="ECO:0000313" key="3">
    <source>
        <dbReference type="Proteomes" id="UP000642673"/>
    </source>
</evidence>
<comment type="caution">
    <text evidence="2">The sequence shown here is derived from an EMBL/GenBank/DDBJ whole genome shotgun (WGS) entry which is preliminary data.</text>
</comment>
<evidence type="ECO:0000313" key="2">
    <source>
        <dbReference type="EMBL" id="GHB50443.1"/>
    </source>
</evidence>
<proteinExistence type="predicted"/>
<keyword evidence="3" id="KW-1185">Reference proteome</keyword>
<protein>
    <recommendedName>
        <fullName evidence="4">Secreted protein</fullName>
    </recommendedName>
</protein>
<reference evidence="3" key="1">
    <citation type="journal article" date="2019" name="Int. J. Syst. Evol. Microbiol.">
        <title>The Global Catalogue of Microorganisms (GCM) 10K type strain sequencing project: providing services to taxonomists for standard genome sequencing and annotation.</title>
        <authorList>
            <consortium name="The Broad Institute Genomics Platform"/>
            <consortium name="The Broad Institute Genome Sequencing Center for Infectious Disease"/>
            <person name="Wu L."/>
            <person name="Ma J."/>
        </authorList>
    </citation>
    <scope>NUCLEOTIDE SEQUENCE [LARGE SCALE GENOMIC DNA]</scope>
    <source>
        <strain evidence="3">JCM 4738</strain>
    </source>
</reference>
<name>A0ABQ3EQ87_9ACTN</name>
<organism evidence="2 3">
    <name type="scientific">Streptomyces cirratus</name>
    <dbReference type="NCBI Taxonomy" id="68187"/>
    <lineage>
        <taxon>Bacteria</taxon>
        <taxon>Bacillati</taxon>
        <taxon>Actinomycetota</taxon>
        <taxon>Actinomycetes</taxon>
        <taxon>Kitasatosporales</taxon>
        <taxon>Streptomycetaceae</taxon>
        <taxon>Streptomyces</taxon>
    </lineage>
</organism>
<dbReference type="Proteomes" id="UP000642673">
    <property type="component" value="Unassembled WGS sequence"/>
</dbReference>
<dbReference type="EMBL" id="BMVP01000003">
    <property type="protein sequence ID" value="GHB50443.1"/>
    <property type="molecule type" value="Genomic_DNA"/>
</dbReference>
<gene>
    <name evidence="2" type="ORF">GCM10010347_19960</name>
</gene>
<sequence>MKAARLTTLIRHGSGRLTLPVLFVVLAVVLLCAPPRPAPVDEPADRSDRSIVGRTADVLGDTVFETGAGAARPAPRHTPVAGGPSQPDRTADDGSPAGTADGGTP</sequence>